<organism evidence="4 5">
    <name type="scientific">Dyella thiooxydans</name>
    <dbReference type="NCBI Taxonomy" id="445710"/>
    <lineage>
        <taxon>Bacteria</taxon>
        <taxon>Pseudomonadati</taxon>
        <taxon>Pseudomonadota</taxon>
        <taxon>Gammaproteobacteria</taxon>
        <taxon>Lysobacterales</taxon>
        <taxon>Rhodanobacteraceae</taxon>
        <taxon>Dyella</taxon>
    </lineage>
</organism>
<dbReference type="GO" id="GO:0043856">
    <property type="term" value="F:anti-sigma factor antagonist activity"/>
    <property type="evidence" value="ECO:0007669"/>
    <property type="project" value="InterPro"/>
</dbReference>
<dbReference type="PANTHER" id="PTHR33495">
    <property type="entry name" value="ANTI-SIGMA FACTOR ANTAGONIST TM_1081-RELATED-RELATED"/>
    <property type="match status" value="1"/>
</dbReference>
<evidence type="ECO:0000256" key="1">
    <source>
        <dbReference type="ARBA" id="ARBA00009013"/>
    </source>
</evidence>
<dbReference type="InterPro" id="IPR003658">
    <property type="entry name" value="Anti-sigma_ant"/>
</dbReference>
<keyword evidence="5" id="KW-1185">Reference proteome</keyword>
<evidence type="ECO:0000313" key="5">
    <source>
        <dbReference type="Proteomes" id="UP000077255"/>
    </source>
</evidence>
<dbReference type="PANTHER" id="PTHR33495:SF2">
    <property type="entry name" value="ANTI-SIGMA FACTOR ANTAGONIST TM_1081-RELATED"/>
    <property type="match status" value="1"/>
</dbReference>
<dbReference type="AlphaFoldDB" id="A0A161JD41"/>
<protein>
    <recommendedName>
        <fullName evidence="2">Anti-sigma factor antagonist</fullName>
    </recommendedName>
</protein>
<feature type="domain" description="STAS" evidence="3">
    <location>
        <begin position="4"/>
        <end position="115"/>
    </location>
</feature>
<comment type="similarity">
    <text evidence="1 2">Belongs to the anti-sigma-factor antagonist family.</text>
</comment>
<dbReference type="OrthoDB" id="9808221at2"/>
<dbReference type="KEGG" id="dtx:ATSB10_19510"/>
<dbReference type="PROSITE" id="PS50801">
    <property type="entry name" value="STAS"/>
    <property type="match status" value="1"/>
</dbReference>
<dbReference type="NCBIfam" id="TIGR00377">
    <property type="entry name" value="ant_ant_sig"/>
    <property type="match status" value="1"/>
</dbReference>
<dbReference type="Proteomes" id="UP000077255">
    <property type="component" value="Chromosome"/>
</dbReference>
<dbReference type="Pfam" id="PF01740">
    <property type="entry name" value="STAS"/>
    <property type="match status" value="1"/>
</dbReference>
<dbReference type="SUPFAM" id="SSF52091">
    <property type="entry name" value="SpoIIaa-like"/>
    <property type="match status" value="1"/>
</dbReference>
<dbReference type="CDD" id="cd07043">
    <property type="entry name" value="STAS_anti-anti-sigma_factors"/>
    <property type="match status" value="1"/>
</dbReference>
<dbReference type="EMBL" id="CP014841">
    <property type="protein sequence ID" value="AND69405.1"/>
    <property type="molecule type" value="Genomic_DNA"/>
</dbReference>
<evidence type="ECO:0000256" key="2">
    <source>
        <dbReference type="RuleBase" id="RU003749"/>
    </source>
</evidence>
<gene>
    <name evidence="4" type="ORF">ATSB10_19510</name>
</gene>
<proteinExistence type="inferred from homology"/>
<reference evidence="4 5" key="1">
    <citation type="submission" date="2016-02" db="EMBL/GenBank/DDBJ databases">
        <title>Complete genome sequencing and analysis of ATSB10, Dyella thiooxydans isolated from rhizosphere soil of sunflower (Helianthus annuus L.).</title>
        <authorList>
            <person name="Lee Y."/>
            <person name="Hwangbo K."/>
            <person name="Chung H."/>
            <person name="Yoo J."/>
            <person name="Kim K.Y."/>
            <person name="Sa T.M."/>
            <person name="Um Y."/>
            <person name="Madhaiyan M."/>
        </authorList>
    </citation>
    <scope>NUCLEOTIDE SEQUENCE [LARGE SCALE GENOMIC DNA]</scope>
    <source>
        <strain evidence="4 5">ATSB10</strain>
    </source>
</reference>
<evidence type="ECO:0000313" key="4">
    <source>
        <dbReference type="EMBL" id="AND69405.1"/>
    </source>
</evidence>
<dbReference type="STRING" id="445710.ATSB10_19510"/>
<accession>A0A161JD41</accession>
<sequence length="130" mass="14232">MTLEVRTERTTPDRLVLHLHGRLDANTYLEFDGAALPLLTELPHGATVVLDMAGLEYISSAGLRSVARIRKATRALGGHTLLLDPQPQVRKVFDIVKAVPVSEVFTGTSELDAYLDRIQKKIIDEADGGN</sequence>
<name>A0A161JD41_9GAMM</name>
<dbReference type="PATRIC" id="fig|445710.3.peg.1948"/>
<evidence type="ECO:0000259" key="3">
    <source>
        <dbReference type="PROSITE" id="PS50801"/>
    </source>
</evidence>
<dbReference type="InterPro" id="IPR002645">
    <property type="entry name" value="STAS_dom"/>
</dbReference>
<dbReference type="RefSeq" id="WP_063672344.1">
    <property type="nucleotide sequence ID" value="NZ_CP014841.1"/>
</dbReference>
<dbReference type="InterPro" id="IPR036513">
    <property type="entry name" value="STAS_dom_sf"/>
</dbReference>
<dbReference type="Gene3D" id="3.30.750.24">
    <property type="entry name" value="STAS domain"/>
    <property type="match status" value="1"/>
</dbReference>